<accession>A0A5C3LBQ3</accession>
<feature type="compositionally biased region" description="Basic and acidic residues" evidence="1">
    <location>
        <begin position="323"/>
        <end position="336"/>
    </location>
</feature>
<reference evidence="2 3" key="1">
    <citation type="journal article" date="2019" name="Nat. Ecol. Evol.">
        <title>Megaphylogeny resolves global patterns of mushroom evolution.</title>
        <authorList>
            <person name="Varga T."/>
            <person name="Krizsan K."/>
            <person name="Foldi C."/>
            <person name="Dima B."/>
            <person name="Sanchez-Garcia M."/>
            <person name="Sanchez-Ramirez S."/>
            <person name="Szollosi G.J."/>
            <person name="Szarkandi J.G."/>
            <person name="Papp V."/>
            <person name="Albert L."/>
            <person name="Andreopoulos W."/>
            <person name="Angelini C."/>
            <person name="Antonin V."/>
            <person name="Barry K.W."/>
            <person name="Bougher N.L."/>
            <person name="Buchanan P."/>
            <person name="Buyck B."/>
            <person name="Bense V."/>
            <person name="Catcheside P."/>
            <person name="Chovatia M."/>
            <person name="Cooper J."/>
            <person name="Damon W."/>
            <person name="Desjardin D."/>
            <person name="Finy P."/>
            <person name="Geml J."/>
            <person name="Haridas S."/>
            <person name="Hughes K."/>
            <person name="Justo A."/>
            <person name="Karasinski D."/>
            <person name="Kautmanova I."/>
            <person name="Kiss B."/>
            <person name="Kocsube S."/>
            <person name="Kotiranta H."/>
            <person name="LaButti K.M."/>
            <person name="Lechner B.E."/>
            <person name="Liimatainen K."/>
            <person name="Lipzen A."/>
            <person name="Lukacs Z."/>
            <person name="Mihaltcheva S."/>
            <person name="Morgado L.N."/>
            <person name="Niskanen T."/>
            <person name="Noordeloos M.E."/>
            <person name="Ohm R.A."/>
            <person name="Ortiz-Santana B."/>
            <person name="Ovrebo C."/>
            <person name="Racz N."/>
            <person name="Riley R."/>
            <person name="Savchenko A."/>
            <person name="Shiryaev A."/>
            <person name="Soop K."/>
            <person name="Spirin V."/>
            <person name="Szebenyi C."/>
            <person name="Tomsovsky M."/>
            <person name="Tulloss R.E."/>
            <person name="Uehling J."/>
            <person name="Grigoriev I.V."/>
            <person name="Vagvolgyi C."/>
            <person name="Papp T."/>
            <person name="Martin F.M."/>
            <person name="Miettinen O."/>
            <person name="Hibbett D.S."/>
            <person name="Nagy L.G."/>
        </authorList>
    </citation>
    <scope>NUCLEOTIDE SEQUENCE [LARGE SCALE GENOMIC DNA]</scope>
    <source>
        <strain evidence="2 3">CBS 121175</strain>
    </source>
</reference>
<dbReference type="AlphaFoldDB" id="A0A5C3LBQ3"/>
<evidence type="ECO:0000256" key="1">
    <source>
        <dbReference type="SAM" id="MobiDB-lite"/>
    </source>
</evidence>
<dbReference type="OrthoDB" id="8062037at2759"/>
<sequence length="602" mass="70183">MNSFHATATGFNAPVDLIHHGTTPGILDISQPQRILREPGSRLLFASYDALTAGGQGANLDFRKLSLDEESYKPRRVVIEISQAGACSWRFVPKAQLEEGVPDEGRWPRVIDICGRLANCSQEQWDIYKLDPCYRCVVKNYPSLSSIDRKEFQQQRAPSPLRKRPYSNTSTGSATPDKGPAPKKVHYEASVTMRSVTSDEGDTEEDEVEEMILDENYPRRRTPTAKRPRPLSSKSTANHPAQNNKPVSQAAPLRPDTTFYHQSRQAQSMPPENHKRKDFDSMDISYTRLDGRENERPVKRFNIDTNAEETKRSIKERHAKRRAKDEAKRKRWEEEAQARRLHREQMLFNAAMADVPRVPKANGNIPTQTTSMDAARAAAIEESRRKLAELEADKPIWDAAARARMAQEKEEEDERRRKKETQRRVEEDRLKMERERQRLQHLEEEQRKRQEVLQQKEKMTRDREARRARWDSGKWTHRRAIERFMENSDYFEMTRFSADIPLYTEDVPWPTLLHPSAFSLEDVDWASVEEFFDVLKTHLRTQEYISVVEKSHRRFHPDRWRSRNLFKAVLDSAERNCMEVSSTTVSQALTPIWQKVRTMKKA</sequence>
<dbReference type="STRING" id="230819.A0A5C3LBQ3"/>
<feature type="region of interest" description="Disordered" evidence="1">
    <location>
        <begin position="310"/>
        <end position="336"/>
    </location>
</feature>
<name>A0A5C3LBQ3_COPMA</name>
<proteinExistence type="predicted"/>
<gene>
    <name evidence="2" type="ORF">FA15DRAFT_755645</name>
</gene>
<dbReference type="Proteomes" id="UP000307440">
    <property type="component" value="Unassembled WGS sequence"/>
</dbReference>
<feature type="region of interest" description="Disordered" evidence="1">
    <location>
        <begin position="403"/>
        <end position="465"/>
    </location>
</feature>
<feature type="compositionally biased region" description="Basic residues" evidence="1">
    <location>
        <begin position="219"/>
        <end position="229"/>
    </location>
</feature>
<feature type="compositionally biased region" description="Acidic residues" evidence="1">
    <location>
        <begin position="199"/>
        <end position="213"/>
    </location>
</feature>
<keyword evidence="3" id="KW-1185">Reference proteome</keyword>
<evidence type="ECO:0000313" key="2">
    <source>
        <dbReference type="EMBL" id="TFK25738.1"/>
    </source>
</evidence>
<evidence type="ECO:0000313" key="3">
    <source>
        <dbReference type="Proteomes" id="UP000307440"/>
    </source>
</evidence>
<feature type="region of interest" description="Disordered" evidence="1">
    <location>
        <begin position="149"/>
        <end position="254"/>
    </location>
</feature>
<feature type="compositionally biased region" description="Polar residues" evidence="1">
    <location>
        <begin position="232"/>
        <end position="247"/>
    </location>
</feature>
<organism evidence="2 3">
    <name type="scientific">Coprinopsis marcescibilis</name>
    <name type="common">Agaric fungus</name>
    <name type="synonym">Psathyrella marcescibilis</name>
    <dbReference type="NCBI Taxonomy" id="230819"/>
    <lineage>
        <taxon>Eukaryota</taxon>
        <taxon>Fungi</taxon>
        <taxon>Dikarya</taxon>
        <taxon>Basidiomycota</taxon>
        <taxon>Agaricomycotina</taxon>
        <taxon>Agaricomycetes</taxon>
        <taxon>Agaricomycetidae</taxon>
        <taxon>Agaricales</taxon>
        <taxon>Agaricineae</taxon>
        <taxon>Psathyrellaceae</taxon>
        <taxon>Coprinopsis</taxon>
    </lineage>
</organism>
<protein>
    <submittedName>
        <fullName evidence="2">Uncharacterized protein</fullName>
    </submittedName>
</protein>
<feature type="compositionally biased region" description="Basic and acidic residues" evidence="1">
    <location>
        <begin position="422"/>
        <end position="465"/>
    </location>
</feature>
<dbReference type="EMBL" id="ML210183">
    <property type="protein sequence ID" value="TFK25738.1"/>
    <property type="molecule type" value="Genomic_DNA"/>
</dbReference>